<keyword evidence="9" id="KW-0805">Transcription regulation</keyword>
<dbReference type="PANTHER" id="PTHR46167">
    <property type="entry name" value="N-LYSINE METHYLTRANSFERASE KMT5A"/>
    <property type="match status" value="1"/>
</dbReference>
<feature type="compositionally biased region" description="Polar residues" evidence="13">
    <location>
        <begin position="1"/>
        <end position="12"/>
    </location>
</feature>
<dbReference type="EC" id="2.1.1.361" evidence="3"/>
<feature type="region of interest" description="Disordered" evidence="13">
    <location>
        <begin position="1"/>
        <end position="141"/>
    </location>
</feature>
<evidence type="ECO:0000313" key="16">
    <source>
        <dbReference type="Proteomes" id="UP001642540"/>
    </source>
</evidence>
<keyword evidence="16" id="KW-1185">Reference proteome</keyword>
<dbReference type="SMART" id="SM00317">
    <property type="entry name" value="SET"/>
    <property type="match status" value="1"/>
</dbReference>
<comment type="catalytic activity">
    <reaction evidence="12">
        <text>L-lysyl(20)-[histone H4] + S-adenosyl-L-methionine = N(6)-methyl-L-lysyl(20)-[histone H4] + S-adenosyl-L-homocysteine + H(+)</text>
        <dbReference type="Rhea" id="RHEA:60344"/>
        <dbReference type="Rhea" id="RHEA-COMP:15554"/>
        <dbReference type="Rhea" id="RHEA-COMP:15555"/>
        <dbReference type="ChEBI" id="CHEBI:15378"/>
        <dbReference type="ChEBI" id="CHEBI:29969"/>
        <dbReference type="ChEBI" id="CHEBI:57856"/>
        <dbReference type="ChEBI" id="CHEBI:59789"/>
        <dbReference type="ChEBI" id="CHEBI:61929"/>
        <dbReference type="EC" id="2.1.1.361"/>
    </reaction>
</comment>
<dbReference type="PANTHER" id="PTHR46167:SF1">
    <property type="entry name" value="N-LYSINE METHYLTRANSFERASE KMT5A"/>
    <property type="match status" value="1"/>
</dbReference>
<organism evidence="15 16">
    <name type="scientific">Orchesella dallaii</name>
    <dbReference type="NCBI Taxonomy" id="48710"/>
    <lineage>
        <taxon>Eukaryota</taxon>
        <taxon>Metazoa</taxon>
        <taxon>Ecdysozoa</taxon>
        <taxon>Arthropoda</taxon>
        <taxon>Hexapoda</taxon>
        <taxon>Collembola</taxon>
        <taxon>Entomobryomorpha</taxon>
        <taxon>Entomobryoidea</taxon>
        <taxon>Orchesellidae</taxon>
        <taxon>Orchesellinae</taxon>
        <taxon>Orchesella</taxon>
    </lineage>
</organism>
<dbReference type="InterPro" id="IPR051760">
    <property type="entry name" value="KMT5A"/>
</dbReference>
<evidence type="ECO:0000256" key="13">
    <source>
        <dbReference type="SAM" id="MobiDB-lite"/>
    </source>
</evidence>
<evidence type="ECO:0000256" key="5">
    <source>
        <dbReference type="ARBA" id="ARBA00022603"/>
    </source>
</evidence>
<feature type="compositionally biased region" description="Low complexity" evidence="13">
    <location>
        <begin position="88"/>
        <end position="103"/>
    </location>
</feature>
<gene>
    <name evidence="15" type="ORF">ODALV1_LOCUS18848</name>
</gene>
<dbReference type="InterPro" id="IPR047266">
    <property type="entry name" value="KMT5A-like_SET"/>
</dbReference>
<dbReference type="Gene3D" id="2.170.270.10">
    <property type="entry name" value="SET domain"/>
    <property type="match status" value="1"/>
</dbReference>
<proteinExistence type="predicted"/>
<keyword evidence="10" id="KW-0804">Transcription</keyword>
<sequence length="422" mass="47622">MPRSQRLASRQLKNYAESPEEESDPPNGNFEDDDESIDEDDESDRLVQVPHSNGVLEHDMGVEIVKGKSAHHGQGPSRSIEEDEPLISTRSSSSTKSGKSWPSAASSNGVVNCTTKMTTKRRGRRACTTPPPPASPPRSSTLFEEDHVAHDDEDDCSSVDKLIKSPPTPHKIQSLDEKSLRLDENYLAISPSTKNGYAHNNHHTANNAKPLNSTHQNKTVKYVDGENGNKEKPSVELFPVRRRLKLTDYFVQRRSNRKTQEAINAEKHQLLVKAIVEGRQDGLMVIPCCAKRFNGKGRGVVATKRFLRHEFVVEYAGELLTSVEARARENKYSKDTGAGCYMYYFQYNNQQYCVDATKECDRFGRLINHSRNGNLVTKVVEVKGTPRLILIAKRDIDVDEELSYDYGDRSREALRHHPWLAY</sequence>
<reference evidence="15 16" key="1">
    <citation type="submission" date="2024-08" db="EMBL/GenBank/DDBJ databases">
        <authorList>
            <person name="Cucini C."/>
            <person name="Frati F."/>
        </authorList>
    </citation>
    <scope>NUCLEOTIDE SEQUENCE [LARGE SCALE GENOMIC DNA]</scope>
</reference>
<evidence type="ECO:0000256" key="2">
    <source>
        <dbReference type="ARBA" id="ARBA00004286"/>
    </source>
</evidence>
<dbReference type="Proteomes" id="UP001642540">
    <property type="component" value="Unassembled WGS sequence"/>
</dbReference>
<keyword evidence="11" id="KW-0539">Nucleus</keyword>
<evidence type="ECO:0000256" key="11">
    <source>
        <dbReference type="ARBA" id="ARBA00023242"/>
    </source>
</evidence>
<dbReference type="SUPFAM" id="SSF82199">
    <property type="entry name" value="SET domain"/>
    <property type="match status" value="1"/>
</dbReference>
<accession>A0ABP1R9T0</accession>
<keyword evidence="5" id="KW-0489">Methyltransferase</keyword>
<evidence type="ECO:0000256" key="10">
    <source>
        <dbReference type="ARBA" id="ARBA00023163"/>
    </source>
</evidence>
<keyword evidence="6" id="KW-0808">Transferase</keyword>
<dbReference type="Pfam" id="PF00856">
    <property type="entry name" value="SET"/>
    <property type="match status" value="1"/>
</dbReference>
<keyword evidence="4" id="KW-0158">Chromosome</keyword>
<evidence type="ECO:0000256" key="7">
    <source>
        <dbReference type="ARBA" id="ARBA00022691"/>
    </source>
</evidence>
<dbReference type="InterPro" id="IPR046341">
    <property type="entry name" value="SET_dom_sf"/>
</dbReference>
<evidence type="ECO:0000256" key="1">
    <source>
        <dbReference type="ARBA" id="ARBA00004123"/>
    </source>
</evidence>
<feature type="compositionally biased region" description="Acidic residues" evidence="13">
    <location>
        <begin position="18"/>
        <end position="43"/>
    </location>
</feature>
<evidence type="ECO:0000259" key="14">
    <source>
        <dbReference type="PROSITE" id="PS50280"/>
    </source>
</evidence>
<name>A0ABP1R9T0_9HEXA</name>
<protein>
    <recommendedName>
        <fullName evidence="3">[histone H4]-lysine(20) N-methyltransferase</fullName>
        <ecNumber evidence="3">2.1.1.361</ecNumber>
    </recommendedName>
</protein>
<comment type="subcellular location">
    <subcellularLocation>
        <location evidence="2">Chromosome</location>
    </subcellularLocation>
    <subcellularLocation>
        <location evidence="1">Nucleus</location>
    </subcellularLocation>
</comment>
<dbReference type="PROSITE" id="PS51571">
    <property type="entry name" value="SAM_MT43_PR_SET"/>
    <property type="match status" value="1"/>
</dbReference>
<evidence type="ECO:0000256" key="9">
    <source>
        <dbReference type="ARBA" id="ARBA00023015"/>
    </source>
</evidence>
<evidence type="ECO:0000256" key="12">
    <source>
        <dbReference type="ARBA" id="ARBA00047784"/>
    </source>
</evidence>
<dbReference type="InterPro" id="IPR016858">
    <property type="entry name" value="KMT5A-like"/>
</dbReference>
<comment type="caution">
    <text evidence="15">The sequence shown here is derived from an EMBL/GenBank/DDBJ whole genome shotgun (WGS) entry which is preliminary data.</text>
</comment>
<dbReference type="PROSITE" id="PS50280">
    <property type="entry name" value="SET"/>
    <property type="match status" value="1"/>
</dbReference>
<keyword evidence="8" id="KW-0156">Chromatin regulator</keyword>
<evidence type="ECO:0000256" key="6">
    <source>
        <dbReference type="ARBA" id="ARBA00022679"/>
    </source>
</evidence>
<feature type="domain" description="SET" evidence="14">
    <location>
        <begin position="286"/>
        <end position="407"/>
    </location>
</feature>
<keyword evidence="7" id="KW-0949">S-adenosyl-L-methionine</keyword>
<evidence type="ECO:0000256" key="3">
    <source>
        <dbReference type="ARBA" id="ARBA00012187"/>
    </source>
</evidence>
<feature type="compositionally biased region" description="Polar residues" evidence="13">
    <location>
        <begin position="104"/>
        <end position="113"/>
    </location>
</feature>
<evidence type="ECO:0000256" key="8">
    <source>
        <dbReference type="ARBA" id="ARBA00022853"/>
    </source>
</evidence>
<dbReference type="CDD" id="cd10528">
    <property type="entry name" value="SET_SETD8"/>
    <property type="match status" value="1"/>
</dbReference>
<dbReference type="EMBL" id="CAXLJM020000062">
    <property type="protein sequence ID" value="CAL8120091.1"/>
    <property type="molecule type" value="Genomic_DNA"/>
</dbReference>
<evidence type="ECO:0000313" key="15">
    <source>
        <dbReference type="EMBL" id="CAL8120091.1"/>
    </source>
</evidence>
<dbReference type="InterPro" id="IPR001214">
    <property type="entry name" value="SET_dom"/>
</dbReference>
<evidence type="ECO:0000256" key="4">
    <source>
        <dbReference type="ARBA" id="ARBA00022454"/>
    </source>
</evidence>